<dbReference type="PANTHER" id="PTHR36251">
    <property type="entry name" value="FELS-1 PROPHAGE HOST SPECIFICITY PROTEIN-RELATED"/>
    <property type="match status" value="1"/>
</dbReference>
<accession>A0ABZ0CNK3</accession>
<reference evidence="2 3" key="1">
    <citation type="submission" date="2023-10" db="EMBL/GenBank/DDBJ databases">
        <title>Bacteria for the degradation of biodegradable plastic PBAT(Polybutylene adipate terephthalate).</title>
        <authorList>
            <person name="Weon H.-Y."/>
            <person name="Yeon J."/>
        </authorList>
    </citation>
    <scope>NUCLEOTIDE SEQUENCE [LARGE SCALE GENOMIC DNA]</scope>
    <source>
        <strain evidence="2 3">SBD 7-3</strain>
    </source>
</reference>
<proteinExistence type="predicted"/>
<keyword evidence="3" id="KW-1185">Reference proteome</keyword>
<dbReference type="InterPro" id="IPR053171">
    <property type="entry name" value="Viral_Tip_Attach_Protein"/>
</dbReference>
<dbReference type="PANTHER" id="PTHR36251:SF2">
    <property type="entry name" value="GIFSY-2 PROPHAGE HOST SPECIFICITY PROTEIN J, PHAGE LAMBDA"/>
    <property type="match status" value="1"/>
</dbReference>
<gene>
    <name evidence="2" type="ORF">RXV79_16175</name>
</gene>
<sequence>MAAAWDVRNGRDKDSPARFITREEVGALATETVVRVLTGASADVIAGVGQTPPEHQAVLDAITDIVTSSKVYEFLRKPIERIQPRRQLIDDFTGDLEDILERIDELTAGLAATDAAVATEVTERISGDESLASLITTVAATADGAVALVASEETARIAADSALASSLSIVSTSASNALSLVAAETTARIDGDAALATSLSTVSSSVGSAHSLIAAETSARTSADTAITTSLGVQVSRIDAAEAAITSEQTTRSNKDNSLAQALNTIWASIGGSSALIQDGALAAVSPAAVSASKWLQVQAAVTDPNTGQVNAASIKQELLTYANSVNSTLNTTWAIRSNVDGIISGVSLMTTSGAGSTPGTVTSHFMVMADRFSLVNPSNTAQRPVAFSVDADGNAVFAGRMSADSLYGGSIRGINVNAGSFVTRGSYLTSACAGGATTLNVKDTSDFPASGSGWIMDTNTFTVEGVVGDRDAFSWTGKTATTLTGVTGVLSHPSGVTVIPQGQAMAIDARTNQMRYWGDRGDGFYDELASIGQPDVASFNAILLVGNTSSGYTRTAIMARANNTTAIRGVNQSTNAPTMALSNNLGTCLQLVGSSNLLGILQSVNLNGSAPAITGVGQGTGLGGFFQGNATRAGIRIENSLDGAWPASRERGQITFGWRYYQDDYVSYSAWVPAYSDGANWRYFDGTVAA</sequence>
<protein>
    <submittedName>
        <fullName evidence="2">DUF1983 domain-containing protein</fullName>
    </submittedName>
</protein>
<dbReference type="InterPro" id="IPR015406">
    <property type="entry name" value="GpJ_CSF"/>
</dbReference>
<organism evidence="2 3">
    <name type="scientific">Piscinibacter gummiphilus</name>
    <dbReference type="NCBI Taxonomy" id="946333"/>
    <lineage>
        <taxon>Bacteria</taxon>
        <taxon>Pseudomonadati</taxon>
        <taxon>Pseudomonadota</taxon>
        <taxon>Betaproteobacteria</taxon>
        <taxon>Burkholderiales</taxon>
        <taxon>Sphaerotilaceae</taxon>
        <taxon>Piscinibacter</taxon>
    </lineage>
</organism>
<evidence type="ECO:0000259" key="1">
    <source>
        <dbReference type="Pfam" id="PF09327"/>
    </source>
</evidence>
<name>A0ABZ0CNK3_9BURK</name>
<evidence type="ECO:0000313" key="3">
    <source>
        <dbReference type="Proteomes" id="UP001303946"/>
    </source>
</evidence>
<feature type="domain" description="Tip attachment protein J central straight fiber" evidence="1">
    <location>
        <begin position="323"/>
        <end position="391"/>
    </location>
</feature>
<dbReference type="EMBL" id="CP136336">
    <property type="protein sequence ID" value="WOB06459.1"/>
    <property type="molecule type" value="Genomic_DNA"/>
</dbReference>
<dbReference type="Pfam" id="PF09327">
    <property type="entry name" value="Phage_Tail_Tip"/>
    <property type="match status" value="1"/>
</dbReference>
<evidence type="ECO:0000313" key="2">
    <source>
        <dbReference type="EMBL" id="WOB06459.1"/>
    </source>
</evidence>
<dbReference type="Proteomes" id="UP001303946">
    <property type="component" value="Chromosome"/>
</dbReference>
<dbReference type="RefSeq" id="WP_316698907.1">
    <property type="nucleotide sequence ID" value="NZ_CP136336.1"/>
</dbReference>